<feature type="signal peptide" evidence="1">
    <location>
        <begin position="1"/>
        <end position="20"/>
    </location>
</feature>
<dbReference type="AlphaFoldDB" id="C5KC46"/>
<dbReference type="Proteomes" id="UP000007800">
    <property type="component" value="Unassembled WGS sequence"/>
</dbReference>
<organism evidence="3">
    <name type="scientific">Perkinsus marinus (strain ATCC 50983 / TXsc)</name>
    <dbReference type="NCBI Taxonomy" id="423536"/>
    <lineage>
        <taxon>Eukaryota</taxon>
        <taxon>Sar</taxon>
        <taxon>Alveolata</taxon>
        <taxon>Perkinsozoa</taxon>
        <taxon>Perkinsea</taxon>
        <taxon>Perkinsida</taxon>
        <taxon>Perkinsidae</taxon>
        <taxon>Perkinsus</taxon>
    </lineage>
</organism>
<evidence type="ECO:0000313" key="3">
    <source>
        <dbReference type="Proteomes" id="UP000007800"/>
    </source>
</evidence>
<feature type="non-terminal residue" evidence="2">
    <location>
        <position position="75"/>
    </location>
</feature>
<protein>
    <submittedName>
        <fullName evidence="2">Uncharacterized protein</fullName>
    </submittedName>
</protein>
<keyword evidence="1" id="KW-0732">Signal</keyword>
<reference evidence="2 3" key="1">
    <citation type="submission" date="2008-07" db="EMBL/GenBank/DDBJ databases">
        <authorList>
            <person name="El-Sayed N."/>
            <person name="Caler E."/>
            <person name="Inman J."/>
            <person name="Amedeo P."/>
            <person name="Hass B."/>
            <person name="Wortman J."/>
        </authorList>
    </citation>
    <scope>NUCLEOTIDE SEQUENCE [LARGE SCALE GENOMIC DNA]</scope>
    <source>
        <strain evidence="3">ATCC 50983 / TXsc</strain>
    </source>
</reference>
<gene>
    <name evidence="2" type="ORF">Pmar_PMAR008822</name>
</gene>
<dbReference type="EMBL" id="GG671960">
    <property type="protein sequence ID" value="EER17947.1"/>
    <property type="molecule type" value="Genomic_DNA"/>
</dbReference>
<evidence type="ECO:0000313" key="2">
    <source>
        <dbReference type="EMBL" id="EER17947.1"/>
    </source>
</evidence>
<evidence type="ECO:0000256" key="1">
    <source>
        <dbReference type="SAM" id="SignalP"/>
    </source>
</evidence>
<accession>C5KC46</accession>
<name>C5KC46_PERM5</name>
<dbReference type="RefSeq" id="XP_002786151.1">
    <property type="nucleotide sequence ID" value="XM_002786105.1"/>
</dbReference>
<proteinExistence type="predicted"/>
<dbReference type="GeneID" id="9063292"/>
<feature type="chain" id="PRO_5002954043" evidence="1">
    <location>
        <begin position="21"/>
        <end position="75"/>
    </location>
</feature>
<sequence>MVLILPHIVTIALLATQSDAKFPPPSGEYFKAITGSTTVSADFTILAHASDDVVLSVNCTQTPDPIESAYLDLDS</sequence>
<dbReference type="InParanoid" id="C5KC46"/>
<keyword evidence="3" id="KW-1185">Reference proteome</keyword>